<feature type="domain" description="RNA polymerase sigma factor 70 region 4 type 2" evidence="1">
    <location>
        <begin position="5"/>
        <end position="54"/>
    </location>
</feature>
<dbReference type="STRING" id="1121256.SAMN02746089_01217"/>
<keyword evidence="3" id="KW-1185">Reference proteome</keyword>
<name>A0A1M4YK16_9THEO</name>
<dbReference type="InterPro" id="IPR036388">
    <property type="entry name" value="WH-like_DNA-bd_sf"/>
</dbReference>
<dbReference type="InterPro" id="IPR013324">
    <property type="entry name" value="RNA_pol_sigma_r3/r4-like"/>
</dbReference>
<sequence>MELKDIIEDILSKIPEMYAVPLKLYYIENMSVKEIGHVLALNDSTVKWRLYQGRSLFRKLAGEQLLSGYIRIRQAV</sequence>
<dbReference type="AlphaFoldDB" id="A0A1M4YK16"/>
<dbReference type="RefSeq" id="WP_073342799.1">
    <property type="nucleotide sequence ID" value="NZ_FQVH01000011.1"/>
</dbReference>
<dbReference type="SUPFAM" id="SSF88659">
    <property type="entry name" value="Sigma3 and sigma4 domains of RNA polymerase sigma factors"/>
    <property type="match status" value="1"/>
</dbReference>
<accession>A0A1M4YK16</accession>
<protein>
    <submittedName>
        <fullName evidence="2">RNA polymerase sigma factor, sigma-70 family</fullName>
    </submittedName>
</protein>
<gene>
    <name evidence="2" type="ORF">SAMN02746089_01217</name>
</gene>
<dbReference type="OrthoDB" id="9795666at2"/>
<dbReference type="Gene3D" id="1.10.10.10">
    <property type="entry name" value="Winged helix-like DNA-binding domain superfamily/Winged helix DNA-binding domain"/>
    <property type="match status" value="1"/>
</dbReference>
<dbReference type="Pfam" id="PF08281">
    <property type="entry name" value="Sigma70_r4_2"/>
    <property type="match status" value="1"/>
</dbReference>
<dbReference type="InterPro" id="IPR013249">
    <property type="entry name" value="RNA_pol_sigma70_r4_t2"/>
</dbReference>
<dbReference type="EMBL" id="FQVH01000011">
    <property type="protein sequence ID" value="SHF06003.1"/>
    <property type="molecule type" value="Genomic_DNA"/>
</dbReference>
<evidence type="ECO:0000313" key="3">
    <source>
        <dbReference type="Proteomes" id="UP000184088"/>
    </source>
</evidence>
<evidence type="ECO:0000313" key="2">
    <source>
        <dbReference type="EMBL" id="SHF06003.1"/>
    </source>
</evidence>
<organism evidence="2 3">
    <name type="scientific">Caldanaerobius fijiensis DSM 17918</name>
    <dbReference type="NCBI Taxonomy" id="1121256"/>
    <lineage>
        <taxon>Bacteria</taxon>
        <taxon>Bacillati</taxon>
        <taxon>Bacillota</taxon>
        <taxon>Clostridia</taxon>
        <taxon>Thermoanaerobacterales</taxon>
        <taxon>Thermoanaerobacteraceae</taxon>
        <taxon>Caldanaerobius</taxon>
    </lineage>
</organism>
<dbReference type="GO" id="GO:0003677">
    <property type="term" value="F:DNA binding"/>
    <property type="evidence" value="ECO:0007669"/>
    <property type="project" value="InterPro"/>
</dbReference>
<evidence type="ECO:0000259" key="1">
    <source>
        <dbReference type="Pfam" id="PF08281"/>
    </source>
</evidence>
<proteinExistence type="predicted"/>
<dbReference type="Proteomes" id="UP000184088">
    <property type="component" value="Unassembled WGS sequence"/>
</dbReference>
<dbReference type="GO" id="GO:0016987">
    <property type="term" value="F:sigma factor activity"/>
    <property type="evidence" value="ECO:0007669"/>
    <property type="project" value="InterPro"/>
</dbReference>
<reference evidence="2 3" key="1">
    <citation type="submission" date="2016-11" db="EMBL/GenBank/DDBJ databases">
        <authorList>
            <person name="Jaros S."/>
            <person name="Januszkiewicz K."/>
            <person name="Wedrychowicz H."/>
        </authorList>
    </citation>
    <scope>NUCLEOTIDE SEQUENCE [LARGE SCALE GENOMIC DNA]</scope>
    <source>
        <strain evidence="2 3">DSM 17918</strain>
    </source>
</reference>
<dbReference type="GO" id="GO:0006352">
    <property type="term" value="P:DNA-templated transcription initiation"/>
    <property type="evidence" value="ECO:0007669"/>
    <property type="project" value="InterPro"/>
</dbReference>